<dbReference type="EMBL" id="KL142368">
    <property type="protein sequence ID" value="KDR83598.1"/>
    <property type="molecule type" value="Genomic_DNA"/>
</dbReference>
<dbReference type="GO" id="GO:0010181">
    <property type="term" value="F:FMN binding"/>
    <property type="evidence" value="ECO:0007669"/>
    <property type="project" value="InterPro"/>
</dbReference>
<dbReference type="OrthoDB" id="1663137at2759"/>
<dbReference type="PANTHER" id="PTHR43656">
    <property type="entry name" value="BINDING OXIDOREDUCTASE, PUTATIVE (AFU_ORTHOLOGUE AFUA_2G08260)-RELATED"/>
    <property type="match status" value="1"/>
</dbReference>
<evidence type="ECO:0000256" key="5">
    <source>
        <dbReference type="SAM" id="Phobius"/>
    </source>
</evidence>
<evidence type="ECO:0000313" key="7">
    <source>
        <dbReference type="EMBL" id="KDR83598.1"/>
    </source>
</evidence>
<dbReference type="InterPro" id="IPR001155">
    <property type="entry name" value="OxRdtase_FMN_N"/>
</dbReference>
<keyword evidence="5" id="KW-1133">Transmembrane helix</keyword>
<dbReference type="STRING" id="685588.A0A067TX50"/>
<feature type="transmembrane region" description="Helical" evidence="5">
    <location>
        <begin position="497"/>
        <end position="516"/>
    </location>
</feature>
<gene>
    <name evidence="7" type="ORF">GALMADRAFT_235865</name>
</gene>
<keyword evidence="8" id="KW-1185">Reference proteome</keyword>
<dbReference type="GO" id="GO:0016491">
    <property type="term" value="F:oxidoreductase activity"/>
    <property type="evidence" value="ECO:0007669"/>
    <property type="project" value="UniProtKB-KW"/>
</dbReference>
<evidence type="ECO:0000256" key="2">
    <source>
        <dbReference type="ARBA" id="ARBA00022630"/>
    </source>
</evidence>
<protein>
    <recommendedName>
        <fullName evidence="6">NADH:flavin oxidoreductase/NADH oxidase N-terminal domain-containing protein</fullName>
    </recommendedName>
</protein>
<evidence type="ECO:0000313" key="8">
    <source>
        <dbReference type="Proteomes" id="UP000027222"/>
    </source>
</evidence>
<dbReference type="Gene3D" id="3.20.20.70">
    <property type="entry name" value="Aldolase class I"/>
    <property type="match status" value="1"/>
</dbReference>
<evidence type="ECO:0000256" key="1">
    <source>
        <dbReference type="ARBA" id="ARBA00005979"/>
    </source>
</evidence>
<keyword evidence="5" id="KW-0472">Membrane</keyword>
<feature type="transmembrane region" description="Helical" evidence="5">
    <location>
        <begin position="528"/>
        <end position="546"/>
    </location>
</feature>
<accession>A0A067TX50</accession>
<dbReference type="AlphaFoldDB" id="A0A067TX50"/>
<evidence type="ECO:0000259" key="6">
    <source>
        <dbReference type="Pfam" id="PF00724"/>
    </source>
</evidence>
<keyword evidence="2" id="KW-0285">Flavoprotein</keyword>
<evidence type="ECO:0000256" key="3">
    <source>
        <dbReference type="ARBA" id="ARBA00022643"/>
    </source>
</evidence>
<feature type="transmembrane region" description="Helical" evidence="5">
    <location>
        <begin position="467"/>
        <end position="485"/>
    </location>
</feature>
<keyword evidence="3" id="KW-0288">FMN</keyword>
<dbReference type="Proteomes" id="UP000027222">
    <property type="component" value="Unassembled WGS sequence"/>
</dbReference>
<evidence type="ECO:0000256" key="4">
    <source>
        <dbReference type="ARBA" id="ARBA00023002"/>
    </source>
</evidence>
<dbReference type="InterPro" id="IPR051799">
    <property type="entry name" value="NADH_flavin_oxidoreductase"/>
</dbReference>
<keyword evidence="4" id="KW-0560">Oxidoreductase</keyword>
<name>A0A067TX50_GALM3</name>
<organism evidence="7 8">
    <name type="scientific">Galerina marginata (strain CBS 339.88)</name>
    <dbReference type="NCBI Taxonomy" id="685588"/>
    <lineage>
        <taxon>Eukaryota</taxon>
        <taxon>Fungi</taxon>
        <taxon>Dikarya</taxon>
        <taxon>Basidiomycota</taxon>
        <taxon>Agaricomycotina</taxon>
        <taxon>Agaricomycetes</taxon>
        <taxon>Agaricomycetidae</taxon>
        <taxon>Agaricales</taxon>
        <taxon>Agaricineae</taxon>
        <taxon>Strophariaceae</taxon>
        <taxon>Galerina</taxon>
    </lineage>
</organism>
<dbReference type="InterPro" id="IPR013785">
    <property type="entry name" value="Aldolase_TIM"/>
</dbReference>
<dbReference type="SUPFAM" id="SSF51395">
    <property type="entry name" value="FMN-linked oxidoreductases"/>
    <property type="match status" value="1"/>
</dbReference>
<keyword evidence="5" id="KW-0812">Transmembrane</keyword>
<dbReference type="Pfam" id="PF00724">
    <property type="entry name" value="Oxidored_FMN"/>
    <property type="match status" value="1"/>
</dbReference>
<proteinExistence type="inferred from homology"/>
<dbReference type="HOGENOM" id="CLU_012153_6_2_1"/>
<reference evidence="8" key="1">
    <citation type="journal article" date="2014" name="Proc. Natl. Acad. Sci. U.S.A.">
        <title>Extensive sampling of basidiomycete genomes demonstrates inadequacy of the white-rot/brown-rot paradigm for wood decay fungi.</title>
        <authorList>
            <person name="Riley R."/>
            <person name="Salamov A.A."/>
            <person name="Brown D.W."/>
            <person name="Nagy L.G."/>
            <person name="Floudas D."/>
            <person name="Held B.W."/>
            <person name="Levasseur A."/>
            <person name="Lombard V."/>
            <person name="Morin E."/>
            <person name="Otillar R."/>
            <person name="Lindquist E.A."/>
            <person name="Sun H."/>
            <person name="LaButti K.M."/>
            <person name="Schmutz J."/>
            <person name="Jabbour D."/>
            <person name="Luo H."/>
            <person name="Baker S.E."/>
            <person name="Pisabarro A.G."/>
            <person name="Walton J.D."/>
            <person name="Blanchette R.A."/>
            <person name="Henrissat B."/>
            <person name="Martin F."/>
            <person name="Cullen D."/>
            <person name="Hibbett D.S."/>
            <person name="Grigoriev I.V."/>
        </authorList>
    </citation>
    <scope>NUCLEOTIDE SEQUENCE [LARGE SCALE GENOMIC DNA]</scope>
    <source>
        <strain evidence="8">CBS 339.88</strain>
    </source>
</reference>
<comment type="similarity">
    <text evidence="1">Belongs to the NADH:flavin oxidoreductase/NADH oxidase family.</text>
</comment>
<feature type="domain" description="NADH:flavin oxidoreductase/NADH oxidase N-terminal" evidence="6">
    <location>
        <begin position="38"/>
        <end position="227"/>
    </location>
</feature>
<sequence length="565" mass="63100">MSDVRDKGMPGIFTTSEPDSTIPATIFHSAILPCGLLVQNRLVKVAMYEHLASFAGGPPNEYHFRLYSEWAKYEWGMVVTGNVQIAQDHLTLGRDLVLPAFPFAEDLLQPFRRLAESIHGLYPTRATIPLKGNKTLAIMQLNHSGRQSSNFIGGRLPFQAPLAPSAIPVGSGSDKSLASTVVNLTMFQTPKAMTESDIVSVVDRFVDGAKLAHLTGFDGVQLHAAHGCRFCFSFNWHTLTVSLRVIDLLAQFLSEKANRRQDIYSSENALDMIRRIVWRIRESTAKDFAICIKLNAADYSFAKATMSESLSQGERRALDHLLTIASWGLVDVIEISGGDYEKPDFMTSSSESPRQAFFAHFSHQALQSLDSLRGVSQRPLPLILLTGGLRTPGLLRSALGLRHADLLGVGRGAVLCPDLPVLLRGRIDDPRRWDNVHFHCEPALQQPWILEYPPFNWMWSITPKIKLIGAGVTMAWYVVALRGIANTPFTSDSIKPNTGLGGLLSVFWMWFWTPLIGNRIPMPCQKYYLGWHILLVLTVVFVTYASEPYTILLWNRFNIPGLFRH</sequence>
<dbReference type="PANTHER" id="PTHR43656:SF2">
    <property type="entry name" value="BINDING OXIDOREDUCTASE, PUTATIVE (AFU_ORTHOLOGUE AFUA_2G08260)-RELATED"/>
    <property type="match status" value="1"/>
</dbReference>